<accession>A0A1H7WQU2</accession>
<keyword evidence="2" id="KW-0997">Cell inner membrane</keyword>
<dbReference type="InterPro" id="IPR023346">
    <property type="entry name" value="Lysozyme-like_dom_sf"/>
</dbReference>
<evidence type="ECO:0000256" key="3">
    <source>
        <dbReference type="ARBA" id="ARBA00022676"/>
    </source>
</evidence>
<reference evidence="14 15" key="1">
    <citation type="submission" date="2016-10" db="EMBL/GenBank/DDBJ databases">
        <authorList>
            <person name="de Groot N.N."/>
        </authorList>
    </citation>
    <scope>NUCLEOTIDE SEQUENCE [LARGE SCALE GENOMIC DNA]</scope>
    <source>
        <strain evidence="14 15">DSM 8423</strain>
    </source>
</reference>
<dbReference type="InterPro" id="IPR001264">
    <property type="entry name" value="Glyco_trans_51"/>
</dbReference>
<keyword evidence="1 11" id="KW-1003">Cell membrane</keyword>
<dbReference type="HAMAP" id="MF_00766">
    <property type="entry name" value="PGT_MtgA"/>
    <property type="match status" value="1"/>
</dbReference>
<dbReference type="PANTHER" id="PTHR30400:SF0">
    <property type="entry name" value="BIOSYNTHETIC PEPTIDOGLYCAN TRANSGLYCOSYLASE"/>
    <property type="match status" value="1"/>
</dbReference>
<evidence type="ECO:0000259" key="13">
    <source>
        <dbReference type="Pfam" id="PF00912"/>
    </source>
</evidence>
<evidence type="ECO:0000256" key="11">
    <source>
        <dbReference type="HAMAP-Rule" id="MF_00766"/>
    </source>
</evidence>
<comment type="catalytic activity">
    <reaction evidence="11">
        <text>[GlcNAc-(1-&gt;4)-Mur2Ac(oyl-L-Ala-gamma-D-Glu-L-Lys-D-Ala-D-Ala)](n)-di-trans,octa-cis-undecaprenyl diphosphate + beta-D-GlcNAc-(1-&gt;4)-Mur2Ac(oyl-L-Ala-gamma-D-Glu-L-Lys-D-Ala-D-Ala)-di-trans,octa-cis-undecaprenyl diphosphate = [GlcNAc-(1-&gt;4)-Mur2Ac(oyl-L-Ala-gamma-D-Glu-L-Lys-D-Ala-D-Ala)](n+1)-di-trans,octa-cis-undecaprenyl diphosphate + di-trans,octa-cis-undecaprenyl diphosphate + H(+)</text>
        <dbReference type="Rhea" id="RHEA:23708"/>
        <dbReference type="Rhea" id="RHEA-COMP:9602"/>
        <dbReference type="Rhea" id="RHEA-COMP:9603"/>
        <dbReference type="ChEBI" id="CHEBI:15378"/>
        <dbReference type="ChEBI" id="CHEBI:58405"/>
        <dbReference type="ChEBI" id="CHEBI:60033"/>
        <dbReference type="ChEBI" id="CHEBI:78435"/>
        <dbReference type="EC" id="2.4.99.28"/>
    </reaction>
</comment>
<comment type="similarity">
    <text evidence="11">Belongs to the glycosyltransferase 51 family.</text>
</comment>
<evidence type="ECO:0000256" key="6">
    <source>
        <dbReference type="ARBA" id="ARBA00022960"/>
    </source>
</evidence>
<dbReference type="GO" id="GO:0016763">
    <property type="term" value="F:pentosyltransferase activity"/>
    <property type="evidence" value="ECO:0007669"/>
    <property type="project" value="InterPro"/>
</dbReference>
<dbReference type="AlphaFoldDB" id="A0A1H7WQU2"/>
<keyword evidence="9 11" id="KW-0472">Membrane</keyword>
<evidence type="ECO:0000256" key="1">
    <source>
        <dbReference type="ARBA" id="ARBA00022475"/>
    </source>
</evidence>
<evidence type="ECO:0000313" key="14">
    <source>
        <dbReference type="EMBL" id="SEM23896.1"/>
    </source>
</evidence>
<evidence type="ECO:0000256" key="12">
    <source>
        <dbReference type="SAM" id="MobiDB-lite"/>
    </source>
</evidence>
<feature type="compositionally biased region" description="Low complexity" evidence="12">
    <location>
        <begin position="247"/>
        <end position="256"/>
    </location>
</feature>
<feature type="compositionally biased region" description="Basic and acidic residues" evidence="12">
    <location>
        <begin position="263"/>
        <end position="281"/>
    </location>
</feature>
<dbReference type="GO" id="GO:0008955">
    <property type="term" value="F:peptidoglycan glycosyltransferase activity"/>
    <property type="evidence" value="ECO:0007669"/>
    <property type="project" value="UniProtKB-UniRule"/>
</dbReference>
<keyword evidence="3 11" id="KW-0328">Glycosyltransferase</keyword>
<evidence type="ECO:0000256" key="7">
    <source>
        <dbReference type="ARBA" id="ARBA00022984"/>
    </source>
</evidence>
<dbReference type="Proteomes" id="UP000198744">
    <property type="component" value="Unassembled WGS sequence"/>
</dbReference>
<evidence type="ECO:0000256" key="9">
    <source>
        <dbReference type="ARBA" id="ARBA00023136"/>
    </source>
</evidence>
<evidence type="ECO:0000256" key="4">
    <source>
        <dbReference type="ARBA" id="ARBA00022679"/>
    </source>
</evidence>
<dbReference type="STRING" id="43775.SAMN04489760_107123"/>
<feature type="region of interest" description="Disordered" evidence="12">
    <location>
        <begin position="241"/>
        <end position="307"/>
    </location>
</feature>
<evidence type="ECO:0000256" key="5">
    <source>
        <dbReference type="ARBA" id="ARBA00022692"/>
    </source>
</evidence>
<evidence type="ECO:0000313" key="15">
    <source>
        <dbReference type="Proteomes" id="UP000198744"/>
    </source>
</evidence>
<comment type="function">
    <text evidence="11">Peptidoglycan polymerase that catalyzes glycan chain elongation from lipid-linked precursors.</text>
</comment>
<keyword evidence="7 11" id="KW-0573">Peptidoglycan synthesis</keyword>
<name>A0A1H7WQU2_9BACT</name>
<gene>
    <name evidence="11" type="primary">mtgA</name>
    <name evidence="14" type="ORF">SAMN04489760_107123</name>
</gene>
<dbReference type="EMBL" id="FOBS01000007">
    <property type="protein sequence ID" value="SEM23896.1"/>
    <property type="molecule type" value="Genomic_DNA"/>
</dbReference>
<evidence type="ECO:0000256" key="8">
    <source>
        <dbReference type="ARBA" id="ARBA00022989"/>
    </source>
</evidence>
<dbReference type="GO" id="GO:0071555">
    <property type="term" value="P:cell wall organization"/>
    <property type="evidence" value="ECO:0007669"/>
    <property type="project" value="UniProtKB-KW"/>
</dbReference>
<keyword evidence="8 11" id="KW-1133">Transmembrane helix</keyword>
<dbReference type="PANTHER" id="PTHR30400">
    <property type="entry name" value="MONOFUNCTIONAL BIOSYNTHETIC PEPTIDOGLYCAN TRANSGLYCOSYLASE"/>
    <property type="match status" value="1"/>
</dbReference>
<keyword evidence="5 11" id="KW-0812">Transmembrane</keyword>
<dbReference type="InterPro" id="IPR036950">
    <property type="entry name" value="PBP_transglycosylase"/>
</dbReference>
<evidence type="ECO:0000256" key="10">
    <source>
        <dbReference type="ARBA" id="ARBA00023316"/>
    </source>
</evidence>
<dbReference type="Pfam" id="PF00912">
    <property type="entry name" value="Transgly"/>
    <property type="match status" value="1"/>
</dbReference>
<evidence type="ECO:0000256" key="2">
    <source>
        <dbReference type="ARBA" id="ARBA00022519"/>
    </source>
</evidence>
<keyword evidence="10 11" id="KW-0961">Cell wall biogenesis/degradation</keyword>
<feature type="domain" description="Glycosyl transferase family 51" evidence="13">
    <location>
        <begin position="60"/>
        <end position="225"/>
    </location>
</feature>
<dbReference type="GO" id="GO:0005886">
    <property type="term" value="C:plasma membrane"/>
    <property type="evidence" value="ECO:0007669"/>
    <property type="project" value="UniProtKB-SubCell"/>
</dbReference>
<keyword evidence="4 11" id="KW-0808">Transferase</keyword>
<comment type="subcellular location">
    <subcellularLocation>
        <location evidence="11">Cell membrane</location>
        <topology evidence="11">Single-pass membrane protein</topology>
    </subcellularLocation>
</comment>
<organism evidence="14 15">
    <name type="scientific">Syntrophus gentianae</name>
    <dbReference type="NCBI Taxonomy" id="43775"/>
    <lineage>
        <taxon>Bacteria</taxon>
        <taxon>Pseudomonadati</taxon>
        <taxon>Thermodesulfobacteriota</taxon>
        <taxon>Syntrophia</taxon>
        <taxon>Syntrophales</taxon>
        <taxon>Syntrophaceae</taxon>
        <taxon>Syntrophus</taxon>
    </lineage>
</organism>
<dbReference type="GO" id="GO:0009274">
    <property type="term" value="C:peptidoglycan-based cell wall"/>
    <property type="evidence" value="ECO:0007669"/>
    <property type="project" value="InterPro"/>
</dbReference>
<comment type="pathway">
    <text evidence="11">Cell wall biogenesis; peptidoglycan biosynthesis.</text>
</comment>
<dbReference type="NCBIfam" id="TIGR02070">
    <property type="entry name" value="mono_pep_trsgly"/>
    <property type="match status" value="1"/>
</dbReference>
<dbReference type="SUPFAM" id="SSF53955">
    <property type="entry name" value="Lysozyme-like"/>
    <property type="match status" value="1"/>
</dbReference>
<sequence>MIKRILLLGLAALCMGIVINTGMYFFYPNVNKLKKENPSKTAFMEFREEEWRDEGKDISINQKWVRLSRISPLVIKAVIISEDDKFWRHEGFDYEALQKAFEEDLKKRRFQVGGSTISQQLAKNLYLSPSKNPIRKIKEAILTWRIEKGLSKKRIIELYLNVAEWGEGIFGIEAASRRYYGKPASALSAQEAATLAAVLPNPRRYNPLGSSKYVRNRSERIYRIMVRRGIVIPDYEAVMKEPEEAPPSEAVATEPSPGLPSATDKETEVQKKSEVEEKKNPAEGQDEPSGTAKSAERLETPTVKVNP</sequence>
<protein>
    <recommendedName>
        <fullName evidence="11">Biosynthetic peptidoglycan transglycosylase</fullName>
        <ecNumber evidence="11">2.4.99.28</ecNumber>
    </recommendedName>
    <alternativeName>
        <fullName evidence="11">Glycan polymerase</fullName>
    </alternativeName>
    <alternativeName>
        <fullName evidence="11">Peptidoglycan glycosyltransferase MtgA</fullName>
        <shortName evidence="11">PGT</shortName>
    </alternativeName>
</protein>
<keyword evidence="6 11" id="KW-0133">Cell shape</keyword>
<proteinExistence type="inferred from homology"/>
<dbReference type="UniPathway" id="UPA00219"/>
<dbReference type="GO" id="GO:0008360">
    <property type="term" value="P:regulation of cell shape"/>
    <property type="evidence" value="ECO:0007669"/>
    <property type="project" value="UniProtKB-KW"/>
</dbReference>
<dbReference type="Gene3D" id="1.10.3810.10">
    <property type="entry name" value="Biosynthetic peptidoglycan transglycosylase-like"/>
    <property type="match status" value="1"/>
</dbReference>
<dbReference type="GO" id="GO:0009252">
    <property type="term" value="P:peptidoglycan biosynthetic process"/>
    <property type="evidence" value="ECO:0007669"/>
    <property type="project" value="UniProtKB-UniRule"/>
</dbReference>
<dbReference type="EC" id="2.4.99.28" evidence="11"/>
<keyword evidence="15" id="KW-1185">Reference proteome</keyword>
<feature type="transmembrane region" description="Helical" evidence="11">
    <location>
        <begin position="7"/>
        <end position="27"/>
    </location>
</feature>
<dbReference type="InterPro" id="IPR011812">
    <property type="entry name" value="Pep_trsgly"/>
</dbReference>